<dbReference type="Gene3D" id="3.40.640.10">
    <property type="entry name" value="Type I PLP-dependent aspartate aminotransferase-like (Major domain)"/>
    <property type="match status" value="1"/>
</dbReference>
<evidence type="ECO:0000259" key="9">
    <source>
        <dbReference type="Pfam" id="PF00155"/>
    </source>
</evidence>
<keyword evidence="11" id="KW-1185">Reference proteome</keyword>
<dbReference type="Gene3D" id="3.90.1150.10">
    <property type="entry name" value="Aspartate Aminotransferase, domain 1"/>
    <property type="match status" value="1"/>
</dbReference>
<dbReference type="InterPro" id="IPR015422">
    <property type="entry name" value="PyrdxlP-dep_Trfase_small"/>
</dbReference>
<sequence>MYRGEQDEQPYVLPCVVEAEKRVIAQPPNKEYSGYGGSAAFCRLAAELALGPSNAALADGSAVSVQALSGTGALRLGCEFLSRYYSPSNVVLLSSPTWVNHPHIIARCPGLEARPYRYYEPSTRSLDYEGMIQDLEAAPEAAILVLHACGHNPTGVDVSREQWAGLLAVAQRKRFLVLWDVAYQGFVRDLEADVEGLRLFAASSLEMLVAQSFSKNMGLYGERVGCLTLVTDDAAAAKGALDLLHDAARSMYISPPIHGGSIATAILGDPELRAQWERELQAMADAMAARRHALHAALVEVGAPGCWDHIAAQRGMFSFTGLTRAQCQHLTNKYHIYLSPDGRISLGGLPVAKCKYVAEAIKDAVESCPAS</sequence>
<dbReference type="PANTHER" id="PTHR11879:SF22">
    <property type="entry name" value="ASPARTATE AMINOTRANSFERASE, MITOCHONDRIAL"/>
    <property type="match status" value="1"/>
</dbReference>
<evidence type="ECO:0000256" key="1">
    <source>
        <dbReference type="ARBA" id="ARBA00001933"/>
    </source>
</evidence>
<dbReference type="InterPro" id="IPR000796">
    <property type="entry name" value="Asp_trans"/>
</dbReference>
<dbReference type="InterPro" id="IPR015421">
    <property type="entry name" value="PyrdxlP-dep_Trfase_major"/>
</dbReference>
<evidence type="ECO:0000256" key="7">
    <source>
        <dbReference type="ARBA" id="ARBA00049185"/>
    </source>
</evidence>
<evidence type="ECO:0000313" key="10">
    <source>
        <dbReference type="EMBL" id="KAI7842681.1"/>
    </source>
</evidence>
<keyword evidence="4 8" id="KW-0032">Aminotransferase</keyword>
<dbReference type="PROSITE" id="PS00105">
    <property type="entry name" value="AA_TRANSFER_CLASS_1"/>
    <property type="match status" value="1"/>
</dbReference>
<proteinExistence type="inferred from homology"/>
<dbReference type="PANTHER" id="PTHR11879">
    <property type="entry name" value="ASPARTATE AMINOTRANSFERASE"/>
    <property type="match status" value="1"/>
</dbReference>
<dbReference type="InterPro" id="IPR004838">
    <property type="entry name" value="NHTrfase_class1_PyrdxlP-BS"/>
</dbReference>
<feature type="domain" description="Aminotransferase class I/classII large" evidence="9">
    <location>
        <begin position="7"/>
        <end position="361"/>
    </location>
</feature>
<organism evidence="10 11">
    <name type="scientific">Chlorella ohadii</name>
    <dbReference type="NCBI Taxonomy" id="2649997"/>
    <lineage>
        <taxon>Eukaryota</taxon>
        <taxon>Viridiplantae</taxon>
        <taxon>Chlorophyta</taxon>
        <taxon>core chlorophytes</taxon>
        <taxon>Trebouxiophyceae</taxon>
        <taxon>Chlorellales</taxon>
        <taxon>Chlorellaceae</taxon>
        <taxon>Chlorella clade</taxon>
        <taxon>Chlorella</taxon>
    </lineage>
</organism>
<dbReference type="GO" id="GO:0004069">
    <property type="term" value="F:L-aspartate:2-oxoglutarate aminotransferase activity"/>
    <property type="evidence" value="ECO:0007669"/>
    <property type="project" value="UniProtKB-EC"/>
</dbReference>
<dbReference type="Proteomes" id="UP001205105">
    <property type="component" value="Unassembled WGS sequence"/>
</dbReference>
<dbReference type="SUPFAM" id="SSF53383">
    <property type="entry name" value="PLP-dependent transferases"/>
    <property type="match status" value="1"/>
</dbReference>
<protein>
    <recommendedName>
        <fullName evidence="8">Aspartate aminotransferase</fullName>
        <ecNumber evidence="8">2.6.1.1</ecNumber>
    </recommendedName>
</protein>
<evidence type="ECO:0000256" key="5">
    <source>
        <dbReference type="ARBA" id="ARBA00022679"/>
    </source>
</evidence>
<dbReference type="Pfam" id="PF00155">
    <property type="entry name" value="Aminotran_1_2"/>
    <property type="match status" value="1"/>
</dbReference>
<dbReference type="PRINTS" id="PR00799">
    <property type="entry name" value="TRANSAMINASE"/>
</dbReference>
<gene>
    <name evidence="10" type="ORF">COHA_003612</name>
</gene>
<dbReference type="CDD" id="cd00609">
    <property type="entry name" value="AAT_like"/>
    <property type="match status" value="1"/>
</dbReference>
<dbReference type="InterPro" id="IPR015424">
    <property type="entry name" value="PyrdxlP-dep_Trfase"/>
</dbReference>
<dbReference type="EC" id="2.6.1.1" evidence="8"/>
<comment type="similarity">
    <text evidence="2">Belongs to the class-I pyridoxal-phosphate-dependent aminotransferase family.</text>
</comment>
<dbReference type="AlphaFoldDB" id="A0AAD5DT43"/>
<keyword evidence="6" id="KW-0663">Pyridoxal phosphate</keyword>
<comment type="caution">
    <text evidence="10">The sequence shown here is derived from an EMBL/GenBank/DDBJ whole genome shotgun (WGS) entry which is preliminary data.</text>
</comment>
<comment type="miscellaneous">
    <text evidence="8">In eukaryotes there are cytoplasmic, mitochondrial and chloroplastic isozymes.</text>
</comment>
<evidence type="ECO:0000256" key="4">
    <source>
        <dbReference type="ARBA" id="ARBA00022576"/>
    </source>
</evidence>
<dbReference type="GO" id="GO:0006520">
    <property type="term" value="P:amino acid metabolic process"/>
    <property type="evidence" value="ECO:0007669"/>
    <property type="project" value="InterPro"/>
</dbReference>
<evidence type="ECO:0000256" key="8">
    <source>
        <dbReference type="RuleBase" id="RU000480"/>
    </source>
</evidence>
<name>A0AAD5DT43_9CHLO</name>
<dbReference type="GO" id="GO:0005739">
    <property type="term" value="C:mitochondrion"/>
    <property type="evidence" value="ECO:0007669"/>
    <property type="project" value="TreeGrafter"/>
</dbReference>
<evidence type="ECO:0000256" key="6">
    <source>
        <dbReference type="ARBA" id="ARBA00022898"/>
    </source>
</evidence>
<comment type="subunit">
    <text evidence="3 8">Homodimer.</text>
</comment>
<evidence type="ECO:0000256" key="3">
    <source>
        <dbReference type="ARBA" id="ARBA00011738"/>
    </source>
</evidence>
<dbReference type="GO" id="GO:0030170">
    <property type="term" value="F:pyridoxal phosphate binding"/>
    <property type="evidence" value="ECO:0007669"/>
    <property type="project" value="InterPro"/>
</dbReference>
<accession>A0AAD5DT43</accession>
<comment type="cofactor">
    <cofactor evidence="1">
        <name>pyridoxal 5'-phosphate</name>
        <dbReference type="ChEBI" id="CHEBI:597326"/>
    </cofactor>
</comment>
<dbReference type="InterPro" id="IPR004839">
    <property type="entry name" value="Aminotransferase_I/II_large"/>
</dbReference>
<keyword evidence="5 8" id="KW-0808">Transferase</keyword>
<dbReference type="EMBL" id="JADXDR010000049">
    <property type="protein sequence ID" value="KAI7842681.1"/>
    <property type="molecule type" value="Genomic_DNA"/>
</dbReference>
<comment type="catalytic activity">
    <reaction evidence="7 8">
        <text>L-aspartate + 2-oxoglutarate = oxaloacetate + L-glutamate</text>
        <dbReference type="Rhea" id="RHEA:21824"/>
        <dbReference type="ChEBI" id="CHEBI:16452"/>
        <dbReference type="ChEBI" id="CHEBI:16810"/>
        <dbReference type="ChEBI" id="CHEBI:29985"/>
        <dbReference type="ChEBI" id="CHEBI:29991"/>
        <dbReference type="EC" id="2.6.1.1"/>
    </reaction>
</comment>
<evidence type="ECO:0000256" key="2">
    <source>
        <dbReference type="ARBA" id="ARBA00007441"/>
    </source>
</evidence>
<reference evidence="10" key="1">
    <citation type="submission" date="2020-11" db="EMBL/GenBank/DDBJ databases">
        <title>Chlorella ohadii genome sequencing and assembly.</title>
        <authorList>
            <person name="Murik O."/>
            <person name="Treves H."/>
            <person name="Kedem I."/>
            <person name="Shotland Y."/>
            <person name="Kaplan A."/>
        </authorList>
    </citation>
    <scope>NUCLEOTIDE SEQUENCE</scope>
    <source>
        <strain evidence="10">1</strain>
    </source>
</reference>
<evidence type="ECO:0000313" key="11">
    <source>
        <dbReference type="Proteomes" id="UP001205105"/>
    </source>
</evidence>